<gene>
    <name evidence="2" type="ORF">EXN66_Car003777</name>
</gene>
<dbReference type="EMBL" id="CM015714">
    <property type="protein sequence ID" value="KAF3688105.1"/>
    <property type="molecule type" value="Genomic_DNA"/>
</dbReference>
<accession>A0A6G1PCX0</accession>
<dbReference type="InterPro" id="IPR040958">
    <property type="entry name" value="SNAD1"/>
</dbReference>
<dbReference type="AlphaFoldDB" id="A0A6G1PCX0"/>
<dbReference type="Proteomes" id="UP000503349">
    <property type="component" value="Chromosome 3"/>
</dbReference>
<sequence>MTSFSWTAVALLVFAGNCFAAVDQNKLATIVKDMLEKYDPTKQMFSMAVSIPVKKNTEQDYDIDQVFTTENGNKVKEKILSGGVYKEGRIVAAKVIPRKENKKQYIHAEFRVLENFDTLLNNNYYDHDLLLFYVFGSPCYHKCTNEADKENILTKLRMIQKWKHYAFVFTRPFESKNPQMSTTPDQRREALKKLADVSGGANQKLGLENIFRCFASNNQMQCISCSTNGEVADACV</sequence>
<dbReference type="Pfam" id="PF18744">
    <property type="entry name" value="SNAD1"/>
    <property type="match status" value="1"/>
</dbReference>
<reference evidence="2 3" key="1">
    <citation type="submission" date="2019-02" db="EMBL/GenBank/DDBJ databases">
        <title>Opniocepnalus argus genome.</title>
        <authorList>
            <person name="Zhou C."/>
            <person name="Xiao S."/>
        </authorList>
    </citation>
    <scope>NUCLEOTIDE SEQUENCE [LARGE SCALE GENOMIC DNA]</scope>
    <source>
        <strain evidence="2">OARG1902GOOAL</strain>
        <tissue evidence="2">Muscle</tissue>
    </source>
</reference>
<name>A0A6G1PCX0_CHAAH</name>
<protein>
    <submittedName>
        <fullName evidence="2">Uncharacterized protein</fullName>
    </submittedName>
</protein>
<keyword evidence="1" id="KW-0732">Signal</keyword>
<organism evidence="2 3">
    <name type="scientific">Channa argus</name>
    <name type="common">Northern snakehead</name>
    <name type="synonym">Ophicephalus argus</name>
    <dbReference type="NCBI Taxonomy" id="215402"/>
    <lineage>
        <taxon>Eukaryota</taxon>
        <taxon>Metazoa</taxon>
        <taxon>Chordata</taxon>
        <taxon>Craniata</taxon>
        <taxon>Vertebrata</taxon>
        <taxon>Euteleostomi</taxon>
        <taxon>Actinopterygii</taxon>
        <taxon>Neopterygii</taxon>
        <taxon>Teleostei</taxon>
        <taxon>Neoteleostei</taxon>
        <taxon>Acanthomorphata</taxon>
        <taxon>Anabantaria</taxon>
        <taxon>Anabantiformes</taxon>
        <taxon>Channoidei</taxon>
        <taxon>Channidae</taxon>
        <taxon>Channa</taxon>
    </lineage>
</organism>
<feature type="chain" id="PRO_5026075541" evidence="1">
    <location>
        <begin position="21"/>
        <end position="236"/>
    </location>
</feature>
<keyword evidence="3" id="KW-1185">Reference proteome</keyword>
<feature type="signal peptide" evidence="1">
    <location>
        <begin position="1"/>
        <end position="20"/>
    </location>
</feature>
<evidence type="ECO:0000313" key="2">
    <source>
        <dbReference type="EMBL" id="KAF3688105.1"/>
    </source>
</evidence>
<reference evidence="3" key="2">
    <citation type="submission" date="2019-02" db="EMBL/GenBank/DDBJ databases">
        <title>Opniocepnalus argus Var Kimnra genome.</title>
        <authorList>
            <person name="Zhou C."/>
            <person name="Xiao S."/>
        </authorList>
    </citation>
    <scope>NUCLEOTIDE SEQUENCE [LARGE SCALE GENOMIC DNA]</scope>
</reference>
<evidence type="ECO:0000256" key="1">
    <source>
        <dbReference type="SAM" id="SignalP"/>
    </source>
</evidence>
<evidence type="ECO:0000313" key="3">
    <source>
        <dbReference type="Proteomes" id="UP000503349"/>
    </source>
</evidence>
<proteinExistence type="predicted"/>